<evidence type="ECO:0000259" key="2">
    <source>
        <dbReference type="Pfam" id="PF14949"/>
    </source>
</evidence>
<feature type="compositionally biased region" description="Low complexity" evidence="1">
    <location>
        <begin position="1"/>
        <end position="27"/>
    </location>
</feature>
<name>A0A7E4ZSV6_PANRE</name>
<keyword evidence="3" id="KW-1185">Reference proteome</keyword>
<evidence type="ECO:0000256" key="1">
    <source>
        <dbReference type="SAM" id="MobiDB-lite"/>
    </source>
</evidence>
<dbReference type="PANTHER" id="PTHR46536:SF3">
    <property type="entry name" value="ARF7 EFFECTOR PROTEIN C-TERMINAL DOMAIN-CONTAINING PROTEIN"/>
    <property type="match status" value="1"/>
</dbReference>
<dbReference type="WBParaSite" id="Pan_g15192.t1">
    <property type="protein sequence ID" value="Pan_g15192.t1"/>
    <property type="gene ID" value="Pan_g15192"/>
</dbReference>
<feature type="region of interest" description="Disordered" evidence="1">
    <location>
        <begin position="1"/>
        <end position="124"/>
    </location>
</feature>
<dbReference type="Pfam" id="PF14949">
    <property type="entry name" value="ARF7EP_C"/>
    <property type="match status" value="1"/>
</dbReference>
<protein>
    <submittedName>
        <fullName evidence="4">ARF7EP_C domain-containing protein</fullName>
    </submittedName>
</protein>
<proteinExistence type="predicted"/>
<sequence>MSSQPSTSSSPAARASSESPGKPSPESFKGRSARKSTAAKPKAKTPDFDFSDLNDPDVAAATRAQRARDNLQFSNPGQKNSDIFTSSASSSKRRNAFEKAMQRNAVKEQESPAPSKPVPKQPSCDCIRPECKGCFPPCKKCGSRRCARYCQVNRGWTVVECVIPGSKSKPLRNEMAVDVGSGSESGSSSD</sequence>
<feature type="compositionally biased region" description="Polar residues" evidence="1">
    <location>
        <begin position="71"/>
        <end position="90"/>
    </location>
</feature>
<feature type="domain" description="ARF7 effector protein C-terminal" evidence="2">
    <location>
        <begin position="65"/>
        <end position="161"/>
    </location>
</feature>
<dbReference type="InterPro" id="IPR029264">
    <property type="entry name" value="ARF7EP_C"/>
</dbReference>
<evidence type="ECO:0000313" key="3">
    <source>
        <dbReference type="Proteomes" id="UP000492821"/>
    </source>
</evidence>
<reference evidence="3" key="1">
    <citation type="journal article" date="2013" name="Genetics">
        <title>The draft genome and transcriptome of Panagrellus redivivus are shaped by the harsh demands of a free-living lifestyle.</title>
        <authorList>
            <person name="Srinivasan J."/>
            <person name="Dillman A.R."/>
            <person name="Macchietto M.G."/>
            <person name="Heikkinen L."/>
            <person name="Lakso M."/>
            <person name="Fracchia K.M."/>
            <person name="Antoshechkin I."/>
            <person name="Mortazavi A."/>
            <person name="Wong G."/>
            <person name="Sternberg P.W."/>
        </authorList>
    </citation>
    <scope>NUCLEOTIDE SEQUENCE [LARGE SCALE GENOMIC DNA]</scope>
    <source>
        <strain evidence="3">MT8872</strain>
    </source>
</reference>
<reference evidence="4" key="2">
    <citation type="submission" date="2020-10" db="UniProtKB">
        <authorList>
            <consortium name="WormBaseParasite"/>
        </authorList>
    </citation>
    <scope>IDENTIFICATION</scope>
</reference>
<organism evidence="3 4">
    <name type="scientific">Panagrellus redivivus</name>
    <name type="common">Microworm</name>
    <dbReference type="NCBI Taxonomy" id="6233"/>
    <lineage>
        <taxon>Eukaryota</taxon>
        <taxon>Metazoa</taxon>
        <taxon>Ecdysozoa</taxon>
        <taxon>Nematoda</taxon>
        <taxon>Chromadorea</taxon>
        <taxon>Rhabditida</taxon>
        <taxon>Tylenchina</taxon>
        <taxon>Panagrolaimomorpha</taxon>
        <taxon>Panagrolaimoidea</taxon>
        <taxon>Panagrolaimidae</taxon>
        <taxon>Panagrellus</taxon>
    </lineage>
</organism>
<evidence type="ECO:0000313" key="4">
    <source>
        <dbReference type="WBParaSite" id="Pan_g15192.t1"/>
    </source>
</evidence>
<accession>A0A7E4ZSV6</accession>
<feature type="compositionally biased region" description="Basic and acidic residues" evidence="1">
    <location>
        <begin position="95"/>
        <end position="110"/>
    </location>
</feature>
<dbReference type="Proteomes" id="UP000492821">
    <property type="component" value="Unassembled WGS sequence"/>
</dbReference>
<dbReference type="AlphaFoldDB" id="A0A7E4ZSV6"/>
<dbReference type="PANTHER" id="PTHR46536">
    <property type="entry name" value="ARL14 EFFECTOR PROTEIN"/>
    <property type="match status" value="1"/>
</dbReference>